<evidence type="ECO:0000256" key="1">
    <source>
        <dbReference type="SAM" id="MobiDB-lite"/>
    </source>
</evidence>
<keyword evidence="3" id="KW-1185">Reference proteome</keyword>
<comment type="caution">
    <text evidence="2">The sequence shown here is derived from an EMBL/GenBank/DDBJ whole genome shotgun (WGS) entry which is preliminary data.</text>
</comment>
<gene>
    <name evidence="2" type="ORF">HDA45_001741</name>
</gene>
<organism evidence="2 3">
    <name type="scientific">Amycolatopsis umgeniensis</name>
    <dbReference type="NCBI Taxonomy" id="336628"/>
    <lineage>
        <taxon>Bacteria</taxon>
        <taxon>Bacillati</taxon>
        <taxon>Actinomycetota</taxon>
        <taxon>Actinomycetes</taxon>
        <taxon>Pseudonocardiales</taxon>
        <taxon>Pseudonocardiaceae</taxon>
        <taxon>Amycolatopsis</taxon>
    </lineage>
</organism>
<evidence type="ECO:0000313" key="3">
    <source>
        <dbReference type="Proteomes" id="UP000580861"/>
    </source>
</evidence>
<dbReference type="EMBL" id="JACHMX010000001">
    <property type="protein sequence ID" value="MBB5851654.1"/>
    <property type="molecule type" value="Genomic_DNA"/>
</dbReference>
<reference evidence="2 3" key="1">
    <citation type="submission" date="2020-08" db="EMBL/GenBank/DDBJ databases">
        <title>Sequencing the genomes of 1000 actinobacteria strains.</title>
        <authorList>
            <person name="Klenk H.-P."/>
        </authorList>
    </citation>
    <scope>NUCLEOTIDE SEQUENCE [LARGE SCALE GENOMIC DNA]</scope>
    <source>
        <strain evidence="2 3">DSM 45272</strain>
    </source>
</reference>
<feature type="region of interest" description="Disordered" evidence="1">
    <location>
        <begin position="120"/>
        <end position="142"/>
    </location>
</feature>
<dbReference type="Proteomes" id="UP000580861">
    <property type="component" value="Unassembled WGS sequence"/>
</dbReference>
<accession>A0A841AZE7</accession>
<name>A0A841AZE7_9PSEU</name>
<protein>
    <submittedName>
        <fullName evidence="2">Uncharacterized protein</fullName>
    </submittedName>
</protein>
<evidence type="ECO:0000313" key="2">
    <source>
        <dbReference type="EMBL" id="MBB5851654.1"/>
    </source>
</evidence>
<sequence length="233" mass="25725">MAIRVRAKGARRYLLDSGCGCSWVRSVKAPLRDSYLLAHWRGRRSRVKDLGRSTSQILHTRVACHRSALRDSRVILCAPKADYFARPAMSLLWPPILMYLGSPGRLLSCAAESSPPAARRTGGLACRGGRPDRRKPKDVPQLGVREDPFTRLSRVEGPSRVYGRNCRPIGIRPCLGLINRGLMGSARRWRIRDVQRPESSTLDRQPEIVLRCPGRAVAVTAGARGADVAIASP</sequence>
<dbReference type="AlphaFoldDB" id="A0A841AZE7"/>
<feature type="compositionally biased region" description="Basic and acidic residues" evidence="1">
    <location>
        <begin position="129"/>
        <end position="142"/>
    </location>
</feature>
<proteinExistence type="predicted"/>